<keyword evidence="2" id="KW-0416">Keratin</keyword>
<dbReference type="OrthoDB" id="9428763at2759"/>
<dbReference type="AlphaFoldDB" id="A0A1U7SX61"/>
<organism evidence="3 4">
    <name type="scientific">Alligator sinensis</name>
    <name type="common">Chinese alligator</name>
    <dbReference type="NCBI Taxonomy" id="38654"/>
    <lineage>
        <taxon>Eukaryota</taxon>
        <taxon>Metazoa</taxon>
        <taxon>Chordata</taxon>
        <taxon>Craniata</taxon>
        <taxon>Vertebrata</taxon>
        <taxon>Euteleostomi</taxon>
        <taxon>Archelosauria</taxon>
        <taxon>Archosauria</taxon>
        <taxon>Crocodylia</taxon>
        <taxon>Alligatoridae</taxon>
        <taxon>Alligatorinae</taxon>
        <taxon>Alligator</taxon>
    </lineage>
</organism>
<evidence type="ECO:0000256" key="2">
    <source>
        <dbReference type="ARBA" id="ARBA00022744"/>
    </source>
</evidence>
<dbReference type="eggNOG" id="ENOG502TE1C">
    <property type="taxonomic scope" value="Eukaryota"/>
</dbReference>
<dbReference type="GO" id="GO:0005200">
    <property type="term" value="F:structural constituent of cytoskeleton"/>
    <property type="evidence" value="ECO:0007669"/>
    <property type="project" value="InterPro"/>
</dbReference>
<name>A0A1U7SX61_ALLSI</name>
<dbReference type="PANTHER" id="PTHR31203:SF1">
    <property type="entry name" value="BETA-KERATIN-RELATED PROTEIN-RELATED"/>
    <property type="match status" value="1"/>
</dbReference>
<sequence>MSCTDLCYPSGGIACPKPYADSCNEACVRQCLDSRVVIRRPPAVVTFRGPILSNFPQDSIVGSAGVPAAGHGAAGGTALSNSIGGAGGFYGYGASLDSGGLYGYGGSLGYGGLYGYGGSLGYGGLCGYGGLSSDSGSCYSSGYCSPYSYRRYGRYRYGSCGPC</sequence>
<reference evidence="4" key="1">
    <citation type="submission" date="2025-08" db="UniProtKB">
        <authorList>
            <consortium name="RefSeq"/>
        </authorList>
    </citation>
    <scope>IDENTIFICATION</scope>
</reference>
<keyword evidence="3" id="KW-1185">Reference proteome</keyword>
<comment type="similarity">
    <text evidence="1">Belongs to the avian keratin family.</text>
</comment>
<proteinExistence type="inferred from homology"/>
<evidence type="ECO:0000313" key="3">
    <source>
        <dbReference type="Proteomes" id="UP000189705"/>
    </source>
</evidence>
<dbReference type="GO" id="GO:0005882">
    <property type="term" value="C:intermediate filament"/>
    <property type="evidence" value="ECO:0007669"/>
    <property type="project" value="UniProtKB-KW"/>
</dbReference>
<dbReference type="Pfam" id="PF02422">
    <property type="entry name" value="Keratin"/>
    <property type="match status" value="1"/>
</dbReference>
<evidence type="ECO:0000313" key="4">
    <source>
        <dbReference type="RefSeq" id="XP_006038309.1"/>
    </source>
</evidence>
<dbReference type="RefSeq" id="XP_006038309.1">
    <property type="nucleotide sequence ID" value="XM_006038247.1"/>
</dbReference>
<dbReference type="InParanoid" id="A0A1U7SX61"/>
<dbReference type="Proteomes" id="UP000189705">
    <property type="component" value="Unplaced"/>
</dbReference>
<dbReference type="PANTHER" id="PTHR31203">
    <property type="entry name" value="BETA-KERATIN-RELATED PROTEIN-RELATED"/>
    <property type="match status" value="1"/>
</dbReference>
<accession>A0A1U7SX61</accession>
<evidence type="ECO:0000256" key="1">
    <source>
        <dbReference type="ARBA" id="ARBA00008702"/>
    </source>
</evidence>
<dbReference type="KEGG" id="asn:102384160"/>
<dbReference type="STRING" id="38654.A0A1U7SX61"/>
<gene>
    <name evidence="4" type="primary">LOC102384160</name>
</gene>
<dbReference type="InterPro" id="IPR003461">
    <property type="entry name" value="Keratin"/>
</dbReference>
<protein>
    <submittedName>
        <fullName evidence="4">Scale keratin-like</fullName>
    </submittedName>
</protein>
<dbReference type="GeneID" id="102384160"/>